<dbReference type="OrthoDB" id="164329at2"/>
<reference evidence="1 2" key="1">
    <citation type="submission" date="2018-05" db="EMBL/GenBank/DDBJ databases">
        <title>Genomic Encyclopedia of Type Strains, Phase IV (KMG-IV): sequencing the most valuable type-strain genomes for metagenomic binning, comparative biology and taxonomic classification.</title>
        <authorList>
            <person name="Goeker M."/>
        </authorList>
    </citation>
    <scope>NUCLEOTIDE SEQUENCE [LARGE SCALE GENOMIC DNA]</scope>
    <source>
        <strain evidence="1 2">JC118</strain>
    </source>
</reference>
<dbReference type="Proteomes" id="UP000247612">
    <property type="component" value="Unassembled WGS sequence"/>
</dbReference>
<dbReference type="Pfam" id="PF11756">
    <property type="entry name" value="YgbA_NO"/>
    <property type="match status" value="1"/>
</dbReference>
<organism evidence="1 2">
    <name type="scientific">Dielma fastidiosa</name>
    <dbReference type="NCBI Taxonomy" id="1034346"/>
    <lineage>
        <taxon>Bacteria</taxon>
        <taxon>Bacillati</taxon>
        <taxon>Bacillota</taxon>
        <taxon>Erysipelotrichia</taxon>
        <taxon>Erysipelotrichales</taxon>
        <taxon>Erysipelotrichaceae</taxon>
        <taxon>Dielma</taxon>
    </lineage>
</organism>
<accession>A0A318L1K0</accession>
<keyword evidence="2" id="KW-1185">Reference proteome</keyword>
<evidence type="ECO:0000313" key="2">
    <source>
        <dbReference type="Proteomes" id="UP000247612"/>
    </source>
</evidence>
<comment type="caution">
    <text evidence="1">The sequence shown here is derived from an EMBL/GenBank/DDBJ whole genome shotgun (WGS) entry which is preliminary data.</text>
</comment>
<dbReference type="RefSeq" id="WP_022938543.1">
    <property type="nucleotide sequence ID" value="NZ_CABKRQ010000005.1"/>
</dbReference>
<dbReference type="InterPro" id="IPR020483">
    <property type="entry name" value="Uncharacterised_YgbA"/>
</dbReference>
<proteinExistence type="predicted"/>
<evidence type="ECO:0000313" key="1">
    <source>
        <dbReference type="EMBL" id="PXX74007.1"/>
    </source>
</evidence>
<dbReference type="STRING" id="1034346.GCA_000313565_02241"/>
<name>A0A318L1K0_9FIRM</name>
<protein>
    <submittedName>
        <fullName evidence="1">YbgA-like uncharacterized protein</fullName>
    </submittedName>
</protein>
<sequence length="105" mass="12453">MTDAKKREAEKQVVELMIKSYCKHTHHEKQLCASCQDLLLYACQRIDCCPFMAVKTFCSSCKVHCYSLEKRSQIRDVMKKSSWRMLFHHPILLLKHGLSSRRRHK</sequence>
<dbReference type="EMBL" id="QJKH01000028">
    <property type="protein sequence ID" value="PXX74007.1"/>
    <property type="molecule type" value="Genomic_DNA"/>
</dbReference>
<gene>
    <name evidence="1" type="ORF">DES51_1285</name>
</gene>
<dbReference type="AlphaFoldDB" id="A0A318L1K0"/>
<dbReference type="NCBIfam" id="NF007714">
    <property type="entry name" value="PRK10410.1-2"/>
    <property type="match status" value="1"/>
</dbReference>